<keyword evidence="2" id="KW-1133">Transmembrane helix</keyword>
<evidence type="ECO:0000313" key="4">
    <source>
        <dbReference type="EMBL" id="NBE55064.1"/>
    </source>
</evidence>
<organism evidence="4 5">
    <name type="scientific">Streptomyces boluensis</name>
    <dbReference type="NCBI Taxonomy" id="1775135"/>
    <lineage>
        <taxon>Bacteria</taxon>
        <taxon>Bacillati</taxon>
        <taxon>Actinomycetota</taxon>
        <taxon>Actinomycetes</taxon>
        <taxon>Kitasatosporales</taxon>
        <taxon>Streptomycetaceae</taxon>
        <taxon>Streptomyces</taxon>
    </lineage>
</organism>
<evidence type="ECO:0000256" key="1">
    <source>
        <dbReference type="SAM" id="MobiDB-lite"/>
    </source>
</evidence>
<keyword evidence="2" id="KW-0472">Membrane</keyword>
<proteinExistence type="predicted"/>
<dbReference type="GO" id="GO:0006790">
    <property type="term" value="P:sulfur compound metabolic process"/>
    <property type="evidence" value="ECO:0007669"/>
    <property type="project" value="TreeGrafter"/>
</dbReference>
<dbReference type="GO" id="GO:0008482">
    <property type="term" value="F:sulfite oxidase activity"/>
    <property type="evidence" value="ECO:0007669"/>
    <property type="project" value="TreeGrafter"/>
</dbReference>
<accession>A0A964UTC7</accession>
<gene>
    <name evidence="4" type="ORF">GUY60_27305</name>
</gene>
<dbReference type="PANTHER" id="PTHR19372">
    <property type="entry name" value="SULFITE REDUCTASE"/>
    <property type="match status" value="1"/>
</dbReference>
<keyword evidence="2" id="KW-0812">Transmembrane</keyword>
<evidence type="ECO:0000256" key="2">
    <source>
        <dbReference type="SAM" id="Phobius"/>
    </source>
</evidence>
<feature type="transmembrane region" description="Helical" evidence="2">
    <location>
        <begin position="84"/>
        <end position="104"/>
    </location>
</feature>
<evidence type="ECO:0000259" key="3">
    <source>
        <dbReference type="Pfam" id="PF00174"/>
    </source>
</evidence>
<feature type="transmembrane region" description="Helical" evidence="2">
    <location>
        <begin position="111"/>
        <end position="128"/>
    </location>
</feature>
<protein>
    <submittedName>
        <fullName evidence="4">Molybdopterin-dependent oxidoreductase</fullName>
    </submittedName>
</protein>
<dbReference type="InterPro" id="IPR000572">
    <property type="entry name" value="OxRdtase_Mopterin-bd_dom"/>
</dbReference>
<dbReference type="PANTHER" id="PTHR19372:SF7">
    <property type="entry name" value="SULFITE OXIDASE, MITOCHONDRIAL"/>
    <property type="match status" value="1"/>
</dbReference>
<comment type="caution">
    <text evidence="4">The sequence shown here is derived from an EMBL/GenBank/DDBJ whole genome shotgun (WGS) entry which is preliminary data.</text>
</comment>
<dbReference type="GO" id="GO:0020037">
    <property type="term" value="F:heme binding"/>
    <property type="evidence" value="ECO:0007669"/>
    <property type="project" value="TreeGrafter"/>
</dbReference>
<dbReference type="OrthoDB" id="9795587at2"/>
<dbReference type="RefSeq" id="WP_161702470.1">
    <property type="nucleotide sequence ID" value="NZ_JAAAHS010000279.1"/>
</dbReference>
<dbReference type="Gene3D" id="2.60.40.650">
    <property type="match status" value="1"/>
</dbReference>
<feature type="domain" description="Oxidoreductase molybdopterin-binding" evidence="3">
    <location>
        <begin position="256"/>
        <end position="415"/>
    </location>
</feature>
<dbReference type="SUPFAM" id="SSF56524">
    <property type="entry name" value="Oxidoreductase molybdopterin-binding domain"/>
    <property type="match status" value="1"/>
</dbReference>
<dbReference type="EMBL" id="JAAAHS010000279">
    <property type="protein sequence ID" value="NBE55064.1"/>
    <property type="molecule type" value="Genomic_DNA"/>
</dbReference>
<sequence>MKSVSTRENRPNRPNRAARAASVARAALCGLVSGYVALAVAELIAVAVRPEAGPLTAVGGAVVDRTPAPVKEWAIRQFGTDDKLVLRLGILAVLALFAALVGVLAQRRRRAASLAVLAFGLVGALAATERPDSDSALDAVPSLCGALVGAGALYVLSGLLAYEAGRPGDPAPRGPGRRGFLLAAGAVTAAATGLGFLSRRLNDTTAADAAASRAAVRLPAPASPAPALPRGVDLKVPDLSPFTTRNERFYRVDTALTVPRLDAARWRLRVHGEGVTTPLDLDFQNLLGRALIERDITLTCVSNEVGGPYVSSARWLGVPLRELLEEAGVRPPSRGGPADQLVARSVDGMTIGTPVEAVMDGRDAMLAVGMNGTPLPFAHGFPVRMLVPGLYGYVSACKWIRDIELTTFDAYDAYWVRRGWAAEAPIRTQSRIDTPRPFARPKAGRVTVAGVAWAQHRGIERVEVRVDDGAWQDADLAAEGPLDTWRQWSWQWPATSGGHTLQVRATDHTGHTQTAHRTGPAPAGADGRHTVVVNVA</sequence>
<dbReference type="GO" id="GO:0043546">
    <property type="term" value="F:molybdopterin cofactor binding"/>
    <property type="evidence" value="ECO:0007669"/>
    <property type="project" value="TreeGrafter"/>
</dbReference>
<dbReference type="SUPFAM" id="SSF81296">
    <property type="entry name" value="E set domains"/>
    <property type="match status" value="1"/>
</dbReference>
<feature type="transmembrane region" description="Helical" evidence="2">
    <location>
        <begin position="140"/>
        <end position="160"/>
    </location>
</feature>
<dbReference type="InterPro" id="IPR014756">
    <property type="entry name" value="Ig_E-set"/>
</dbReference>
<feature type="transmembrane region" description="Helical" evidence="2">
    <location>
        <begin position="21"/>
        <end position="48"/>
    </location>
</feature>
<dbReference type="Gene3D" id="3.90.420.10">
    <property type="entry name" value="Oxidoreductase, molybdopterin-binding domain"/>
    <property type="match status" value="1"/>
</dbReference>
<name>A0A964UTC7_9ACTN</name>
<feature type="region of interest" description="Disordered" evidence="1">
    <location>
        <begin position="511"/>
        <end position="536"/>
    </location>
</feature>
<feature type="transmembrane region" description="Helical" evidence="2">
    <location>
        <begin position="180"/>
        <end position="197"/>
    </location>
</feature>
<dbReference type="InterPro" id="IPR036374">
    <property type="entry name" value="OxRdtase_Mopterin-bd_sf"/>
</dbReference>
<dbReference type="Pfam" id="PF00174">
    <property type="entry name" value="Oxidored_molyb"/>
    <property type="match status" value="1"/>
</dbReference>
<keyword evidence="5" id="KW-1185">Reference proteome</keyword>
<dbReference type="Proteomes" id="UP000598297">
    <property type="component" value="Unassembled WGS sequence"/>
</dbReference>
<evidence type="ECO:0000313" key="5">
    <source>
        <dbReference type="Proteomes" id="UP000598297"/>
    </source>
</evidence>
<dbReference type="AlphaFoldDB" id="A0A964UTC7"/>
<reference evidence="4" key="1">
    <citation type="submission" date="2020-01" db="EMBL/GenBank/DDBJ databases">
        <title>Whole-genome analyses of novel actinobacteria.</title>
        <authorList>
            <person name="Sahin N."/>
        </authorList>
    </citation>
    <scope>NUCLEOTIDE SEQUENCE</scope>
    <source>
        <strain evidence="4">YC537</strain>
    </source>
</reference>